<protein>
    <submittedName>
        <fullName evidence="11">ATP binding cassette transporter</fullName>
    </submittedName>
</protein>
<name>D6RND7_COPC7</name>
<evidence type="ECO:0000256" key="9">
    <source>
        <dbReference type="SAM" id="Phobius"/>
    </source>
</evidence>
<dbReference type="InterPro" id="IPR010929">
    <property type="entry name" value="PDR_CDR_ABC"/>
</dbReference>
<dbReference type="GO" id="GO:0140359">
    <property type="term" value="F:ABC-type transporter activity"/>
    <property type="evidence" value="ECO:0007669"/>
    <property type="project" value="InterPro"/>
</dbReference>
<reference evidence="11 12" key="1">
    <citation type="journal article" date="2010" name="Proc. Natl. Acad. Sci. U.S.A.">
        <title>Insights into evolution of multicellular fungi from the assembled chromosomes of the mushroom Coprinopsis cinerea (Coprinus cinereus).</title>
        <authorList>
            <person name="Stajich J.E."/>
            <person name="Wilke S.K."/>
            <person name="Ahren D."/>
            <person name="Au C.H."/>
            <person name="Birren B.W."/>
            <person name="Borodovsky M."/>
            <person name="Burns C."/>
            <person name="Canback B."/>
            <person name="Casselton L.A."/>
            <person name="Cheng C.K."/>
            <person name="Deng J."/>
            <person name="Dietrich F.S."/>
            <person name="Fargo D.C."/>
            <person name="Farman M.L."/>
            <person name="Gathman A.C."/>
            <person name="Goldberg J."/>
            <person name="Guigo R."/>
            <person name="Hoegger P.J."/>
            <person name="Hooker J.B."/>
            <person name="Huggins A."/>
            <person name="James T.Y."/>
            <person name="Kamada T."/>
            <person name="Kilaru S."/>
            <person name="Kodira C."/>
            <person name="Kues U."/>
            <person name="Kupfer D."/>
            <person name="Kwan H.S."/>
            <person name="Lomsadze A."/>
            <person name="Li W."/>
            <person name="Lilly W.W."/>
            <person name="Ma L.J."/>
            <person name="Mackey A.J."/>
            <person name="Manning G."/>
            <person name="Martin F."/>
            <person name="Muraguchi H."/>
            <person name="Natvig D.O."/>
            <person name="Palmerini H."/>
            <person name="Ramesh M.A."/>
            <person name="Rehmeyer C.J."/>
            <person name="Roe B.A."/>
            <person name="Shenoy N."/>
            <person name="Stanke M."/>
            <person name="Ter-Hovhannisyan V."/>
            <person name="Tunlid A."/>
            <person name="Velagapudi R."/>
            <person name="Vision T.J."/>
            <person name="Zeng Q."/>
            <person name="Zolan M.E."/>
            <person name="Pukkila P.J."/>
        </authorList>
    </citation>
    <scope>NUCLEOTIDE SEQUENCE [LARGE SCALE GENOMIC DNA]</scope>
    <source>
        <strain evidence="12">Okayama-7 / 130 / ATCC MYA-4618 / FGSC 9003</strain>
    </source>
</reference>
<evidence type="ECO:0000256" key="1">
    <source>
        <dbReference type="ARBA" id="ARBA00004141"/>
    </source>
</evidence>
<dbReference type="PANTHER" id="PTHR19241">
    <property type="entry name" value="ATP-BINDING CASSETTE TRANSPORTER"/>
    <property type="match status" value="1"/>
</dbReference>
<dbReference type="PROSITE" id="PS50893">
    <property type="entry name" value="ABC_TRANSPORTER_2"/>
    <property type="match status" value="1"/>
</dbReference>
<dbReference type="eggNOG" id="KOG0065">
    <property type="taxonomic scope" value="Eukaryota"/>
</dbReference>
<keyword evidence="3 9" id="KW-0812">Transmembrane</keyword>
<feature type="compositionally biased region" description="Basic and acidic residues" evidence="8">
    <location>
        <begin position="326"/>
        <end position="341"/>
    </location>
</feature>
<proteinExistence type="predicted"/>
<feature type="compositionally biased region" description="Basic and acidic residues" evidence="8">
    <location>
        <begin position="184"/>
        <end position="199"/>
    </location>
</feature>
<evidence type="ECO:0000256" key="4">
    <source>
        <dbReference type="ARBA" id="ARBA00022741"/>
    </source>
</evidence>
<feature type="region of interest" description="Disordered" evidence="8">
    <location>
        <begin position="296"/>
        <end position="348"/>
    </location>
</feature>
<dbReference type="GeneID" id="9380024"/>
<feature type="transmembrane region" description="Helical" evidence="9">
    <location>
        <begin position="1237"/>
        <end position="1256"/>
    </location>
</feature>
<feature type="transmembrane region" description="Helical" evidence="9">
    <location>
        <begin position="516"/>
        <end position="534"/>
    </location>
</feature>
<feature type="region of interest" description="Disordered" evidence="8">
    <location>
        <begin position="700"/>
        <end position="736"/>
    </location>
</feature>
<feature type="transmembrane region" description="Helical" evidence="9">
    <location>
        <begin position="1207"/>
        <end position="1230"/>
    </location>
</feature>
<dbReference type="KEGG" id="cci:CC1G_15607"/>
<keyword evidence="6 9" id="KW-1133">Transmembrane helix</keyword>
<feature type="domain" description="ABC transporter" evidence="10">
    <location>
        <begin position="763"/>
        <end position="1000"/>
    </location>
</feature>
<feature type="transmembrane region" description="Helical" evidence="9">
    <location>
        <begin position="1371"/>
        <end position="1388"/>
    </location>
</feature>
<dbReference type="InterPro" id="IPR027417">
    <property type="entry name" value="P-loop_NTPase"/>
</dbReference>
<evidence type="ECO:0000256" key="5">
    <source>
        <dbReference type="ARBA" id="ARBA00022840"/>
    </source>
</evidence>
<evidence type="ECO:0000313" key="11">
    <source>
        <dbReference type="EMBL" id="EFI27571.1"/>
    </source>
</evidence>
<feature type="compositionally biased region" description="Basic and acidic residues" evidence="8">
    <location>
        <begin position="710"/>
        <end position="736"/>
    </location>
</feature>
<dbReference type="Proteomes" id="UP000001861">
    <property type="component" value="Unassembled WGS sequence"/>
</dbReference>
<feature type="transmembrane region" description="Helical" evidence="9">
    <location>
        <begin position="1092"/>
        <end position="1113"/>
    </location>
</feature>
<keyword evidence="12" id="KW-1185">Reference proteome</keyword>
<keyword evidence="2" id="KW-0813">Transport</keyword>
<comment type="caution">
    <text evidence="11">The sequence shown here is derived from an EMBL/GenBank/DDBJ whole genome shotgun (WGS) entry which is preliminary data.</text>
</comment>
<dbReference type="OMA" id="GEMHHWI"/>
<dbReference type="Gene3D" id="3.40.50.300">
    <property type="entry name" value="P-loop containing nucleotide triphosphate hydrolases"/>
    <property type="match status" value="2"/>
</dbReference>
<keyword evidence="4" id="KW-0547">Nucleotide-binding</keyword>
<dbReference type="RefSeq" id="XP_002911065.1">
    <property type="nucleotide sequence ID" value="XM_002911019.1"/>
</dbReference>
<evidence type="ECO:0000256" key="7">
    <source>
        <dbReference type="ARBA" id="ARBA00023136"/>
    </source>
</evidence>
<gene>
    <name evidence="11" type="ORF">CC1G_15607</name>
</gene>
<evidence type="ECO:0000256" key="8">
    <source>
        <dbReference type="SAM" id="MobiDB-lite"/>
    </source>
</evidence>
<dbReference type="InParanoid" id="D6RND7"/>
<feature type="compositionally biased region" description="Gly residues" evidence="8">
    <location>
        <begin position="200"/>
        <end position="233"/>
    </location>
</feature>
<feature type="region of interest" description="Disordered" evidence="8">
    <location>
        <begin position="180"/>
        <end position="266"/>
    </location>
</feature>
<dbReference type="InterPro" id="IPR013525">
    <property type="entry name" value="ABC2_TM"/>
</dbReference>
<feature type="transmembrane region" description="Helical" evidence="9">
    <location>
        <begin position="409"/>
        <end position="431"/>
    </location>
</feature>
<feature type="transmembrane region" description="Helical" evidence="9">
    <location>
        <begin position="626"/>
        <end position="644"/>
    </location>
</feature>
<evidence type="ECO:0000256" key="6">
    <source>
        <dbReference type="ARBA" id="ARBA00022989"/>
    </source>
</evidence>
<dbReference type="GO" id="GO:0005524">
    <property type="term" value="F:ATP binding"/>
    <property type="evidence" value="ECO:0007669"/>
    <property type="project" value="UniProtKB-KW"/>
</dbReference>
<dbReference type="FunFam" id="3.40.50.300:FF:000054">
    <property type="entry name" value="ABC multidrug transporter atrF"/>
    <property type="match status" value="1"/>
</dbReference>
<dbReference type="OrthoDB" id="245989at2759"/>
<feature type="transmembrane region" description="Helical" evidence="9">
    <location>
        <begin position="1125"/>
        <end position="1145"/>
    </location>
</feature>
<dbReference type="GO" id="GO:0016020">
    <property type="term" value="C:membrane"/>
    <property type="evidence" value="ECO:0007669"/>
    <property type="project" value="UniProtKB-SubCell"/>
</dbReference>
<dbReference type="InterPro" id="IPR003593">
    <property type="entry name" value="AAA+_ATPase"/>
</dbReference>
<keyword evidence="5" id="KW-0067">ATP-binding</keyword>
<sequence length="1507" mass="166042">MLRRPGSGCTTFLKLLANHRSGYHSISGHISYDSHTPKEIAKHYRGDVQYCPENDEHFPTLTVDQTIHFAAKTRAPQERVEGQTRGEYTRLVADLYETIFGLGHVKNTVVGDASIRGISGGEKKRVSSTRGLDSSTALEYVRALRIGTDLAKLATIVSIYQAGESLFNLFDKTTPDFLVGVTDPKGRVVRGQDEGRERGSGNGKGGAGKGLAGSGGDDGGGNGDEDGGAGSGSNGSTDGSSTAGGSGNGNENDSTQPTRKPIPQTPLEFEQYYRASEIFRMNAADVEDYRAQFASDAGNTTSGGNKASGGNEASHGNKASGGKDASALKEGYKESARQEHARHTRPRSSYTISIPMQVRIVMVRRAQIMKGSFLAQGLQTTTFVLQAIIIGTTFIRVPDDTSAYFSRGGVIFFSVFLPALFSMSEIPALFAQRRIIHRHELAAMYHPMVESLALTLVDIPFTFVTMVLFTIILYFIVQLQQTAGQFFIYFLFVFTISITFKAFFRGLAAMFPSEAPAQALAGVLLLALSLYAGYQIPRPSMIGALRWISYINPTLYAFDSLMTNEFHTLDGTCANLVPSGPGYGGVGLANQACPVVGAQPGQDRVDGSDYLALSFEYYHRNLWRNYGILVAFGIFFLLCLLVFSEFNTRVAGDRAVILFKRGTRPAVVEEAEAAVGPDEEKDQQPGEKGGVMAVADEATLASSSGSSGGKEADGGKEKDGESGKDGKNGKDGEKRAGVIDVEAVEAQDALKEQPKMTNVFSWDHLRYIVSVAGEKKVLLDDVSGYVAPGKLTALMGESGAGKTTLLNVLAERTDTGVITGDRFFNGQALPPDFQSQTGYCQQMDTHVGNTTVREALRFSARLRQPSDVPTAEKDEYVEKCLKMCGLEPFADAMVGTLGVEQKKRTTIGVELAAKPKLLLFLDEPTSGLDSQSAWAIVSFLRTLADNGQAILCTIHQVRYAPELFEVFDRLLLLKKGGQVVFFGDIGTHASSLINYFESNGGRKCSPEENPAEYMLDIIGAGATAVTDRDWNDVWVQSEECARAKEELKQIHEDGRKSPPVAATLKSTFATPWIYQASFVLQRSLRTYWRDPTYLMSKLTLNIIGGLFIGFTFFKSKDTVQDTQNKLFAIFMATILSAPLGGQLHVPYIKMRDIYEIRERSSRMYHWTALVASQILVELPWNILGSSLFFCCWYWTVGFRSSRGAYTYLMYGFLFPTYYTTIALAVASMCATAEIASLMFSFLFSFVLTFDGVVQPYRQLGWWRWMYHLSPYTYLIEGVVGQVSTIDTVGETLAYFAGISFSTIHEYPMLILENNPSGNTISLWNLHDTMGAYARPNKRRFPGQDFQRCLAGQSVGGGPSISRAKRMSKASVYHYHITISLLRVTLFYLRHFIPHFLTSQGRDGRREATKHVWYAARPVCGFKVPVKYSRLPVRFPPGDKMQDKATMTHLFFPIRWTPYKGKKQLVDEAHAVKIREETERDKAKLGIFLRALKDVGAKLDVEKVEFTS</sequence>
<dbReference type="Pfam" id="PF00005">
    <property type="entry name" value="ABC_tran"/>
    <property type="match status" value="2"/>
</dbReference>
<dbReference type="EMBL" id="AACS02000006">
    <property type="protein sequence ID" value="EFI27571.1"/>
    <property type="molecule type" value="Genomic_DNA"/>
</dbReference>
<organism evidence="11 12">
    <name type="scientific">Coprinopsis cinerea (strain Okayama-7 / 130 / ATCC MYA-4618 / FGSC 9003)</name>
    <name type="common">Inky cap fungus</name>
    <name type="synonym">Hormographiella aspergillata</name>
    <dbReference type="NCBI Taxonomy" id="240176"/>
    <lineage>
        <taxon>Eukaryota</taxon>
        <taxon>Fungi</taxon>
        <taxon>Dikarya</taxon>
        <taxon>Basidiomycota</taxon>
        <taxon>Agaricomycotina</taxon>
        <taxon>Agaricomycetes</taxon>
        <taxon>Agaricomycetidae</taxon>
        <taxon>Agaricales</taxon>
        <taxon>Agaricineae</taxon>
        <taxon>Psathyrellaceae</taxon>
        <taxon>Coprinopsis</taxon>
    </lineage>
</organism>
<dbReference type="Pfam" id="PF06422">
    <property type="entry name" value="PDR_CDR"/>
    <property type="match status" value="1"/>
</dbReference>
<dbReference type="HOGENOM" id="CLU_000604_35_0_1"/>
<dbReference type="SMART" id="SM00382">
    <property type="entry name" value="AAA"/>
    <property type="match status" value="1"/>
</dbReference>
<comment type="subcellular location">
    <subcellularLocation>
        <location evidence="1">Membrane</location>
        <topology evidence="1">Multi-pass membrane protein</topology>
    </subcellularLocation>
</comment>
<evidence type="ECO:0000313" key="12">
    <source>
        <dbReference type="Proteomes" id="UP000001861"/>
    </source>
</evidence>
<evidence type="ECO:0000256" key="3">
    <source>
        <dbReference type="ARBA" id="ARBA00022692"/>
    </source>
</evidence>
<feature type="transmembrane region" description="Helical" evidence="9">
    <location>
        <begin position="1166"/>
        <end position="1195"/>
    </location>
</feature>
<dbReference type="GO" id="GO:0016887">
    <property type="term" value="F:ATP hydrolysis activity"/>
    <property type="evidence" value="ECO:0007669"/>
    <property type="project" value="InterPro"/>
</dbReference>
<keyword evidence="7 9" id="KW-0472">Membrane</keyword>
<evidence type="ECO:0000259" key="10">
    <source>
        <dbReference type="PROSITE" id="PS50893"/>
    </source>
</evidence>
<dbReference type="VEuPathDB" id="FungiDB:CC1G_15607"/>
<feature type="transmembrane region" description="Helical" evidence="9">
    <location>
        <begin position="452"/>
        <end position="477"/>
    </location>
</feature>
<dbReference type="Pfam" id="PF01061">
    <property type="entry name" value="ABC2_membrane"/>
    <property type="match status" value="2"/>
</dbReference>
<dbReference type="InterPro" id="IPR003439">
    <property type="entry name" value="ABC_transporter-like_ATP-bd"/>
</dbReference>
<dbReference type="SUPFAM" id="SSF52540">
    <property type="entry name" value="P-loop containing nucleoside triphosphate hydrolases"/>
    <property type="match status" value="2"/>
</dbReference>
<dbReference type="CDD" id="cd03232">
    <property type="entry name" value="ABCG_PDR_domain2"/>
    <property type="match status" value="1"/>
</dbReference>
<dbReference type="FunCoup" id="D6RND7">
    <property type="interactions" value="101"/>
</dbReference>
<accession>D6RND7</accession>
<feature type="transmembrane region" description="Helical" evidence="9">
    <location>
        <begin position="483"/>
        <end position="504"/>
    </location>
</feature>
<dbReference type="InterPro" id="IPR034003">
    <property type="entry name" value="ABCG_PDR_2"/>
</dbReference>
<evidence type="ECO:0000256" key="2">
    <source>
        <dbReference type="ARBA" id="ARBA00022448"/>
    </source>
</evidence>
<feature type="transmembrane region" description="Helical" evidence="9">
    <location>
        <begin position="373"/>
        <end position="397"/>
    </location>
</feature>